<evidence type="ECO:0000256" key="1">
    <source>
        <dbReference type="ARBA" id="ARBA00022741"/>
    </source>
</evidence>
<evidence type="ECO:0000256" key="4">
    <source>
        <dbReference type="ARBA" id="ARBA00023027"/>
    </source>
</evidence>
<feature type="domain" description="YjeF C-terminal" evidence="7">
    <location>
        <begin position="1"/>
        <end position="226"/>
    </location>
</feature>
<dbReference type="Proteomes" id="UP000019494">
    <property type="component" value="Unassembled WGS sequence"/>
</dbReference>
<evidence type="ECO:0000313" key="9">
    <source>
        <dbReference type="Proteomes" id="UP000019494"/>
    </source>
</evidence>
<dbReference type="InterPro" id="IPR017953">
    <property type="entry name" value="Carbohydrate_kinase_pred_CS"/>
</dbReference>
<keyword evidence="9" id="KW-1185">Reference proteome</keyword>
<dbReference type="PROSITE" id="PS51383">
    <property type="entry name" value="YJEF_C_3"/>
    <property type="match status" value="1"/>
</dbReference>
<keyword evidence="3" id="KW-0521">NADP</keyword>
<dbReference type="InterPro" id="IPR000631">
    <property type="entry name" value="CARKD"/>
</dbReference>
<dbReference type="PATRIC" id="fig|584657.3.peg.4277"/>
<evidence type="ECO:0000256" key="2">
    <source>
        <dbReference type="ARBA" id="ARBA00022840"/>
    </source>
</evidence>
<feature type="non-terminal residue" evidence="8">
    <location>
        <position position="1"/>
    </location>
</feature>
<keyword evidence="2" id="KW-0067">ATP-binding</keyword>
<feature type="region of interest" description="Disordered" evidence="6">
    <location>
        <begin position="70"/>
        <end position="96"/>
    </location>
</feature>
<dbReference type="AlphaFoldDB" id="W9GCA4"/>
<name>W9GCA4_9MICO</name>
<dbReference type="InterPro" id="IPR029056">
    <property type="entry name" value="Ribokinase-like"/>
</dbReference>
<dbReference type="Pfam" id="PF01256">
    <property type="entry name" value="Carb_kinase"/>
    <property type="match status" value="2"/>
</dbReference>
<dbReference type="SUPFAM" id="SSF53613">
    <property type="entry name" value="Ribokinase-like"/>
    <property type="match status" value="1"/>
</dbReference>
<evidence type="ECO:0000256" key="5">
    <source>
        <dbReference type="ARBA" id="ARBA00023239"/>
    </source>
</evidence>
<proteinExistence type="predicted"/>
<dbReference type="Gene3D" id="3.40.1190.20">
    <property type="match status" value="1"/>
</dbReference>
<reference evidence="8" key="1">
    <citation type="submission" date="2013-08" db="EMBL/GenBank/DDBJ databases">
        <authorList>
            <person name="Liu H."/>
            <person name="Wang G."/>
        </authorList>
    </citation>
    <scope>NUCLEOTIDE SEQUENCE</scope>
    <source>
        <strain evidence="8">Q5-1</strain>
    </source>
</reference>
<feature type="compositionally biased region" description="Basic and acidic residues" evidence="6">
    <location>
        <begin position="1"/>
        <end position="10"/>
    </location>
</feature>
<feature type="region of interest" description="Disordered" evidence="6">
    <location>
        <begin position="1"/>
        <end position="20"/>
    </location>
</feature>
<dbReference type="PROSITE" id="PS01050">
    <property type="entry name" value="YJEF_C_2"/>
    <property type="match status" value="1"/>
</dbReference>
<dbReference type="GO" id="GO:0005524">
    <property type="term" value="F:ATP binding"/>
    <property type="evidence" value="ECO:0007669"/>
    <property type="project" value="UniProtKB-KW"/>
</dbReference>
<evidence type="ECO:0000313" key="8">
    <source>
        <dbReference type="EMBL" id="EWT03846.1"/>
    </source>
</evidence>
<dbReference type="RefSeq" id="WP_276203114.1">
    <property type="nucleotide sequence ID" value="NZ_AWQS01000428.1"/>
</dbReference>
<dbReference type="EMBL" id="AWQS01000428">
    <property type="protein sequence ID" value="EWT03846.1"/>
    <property type="molecule type" value="Genomic_DNA"/>
</dbReference>
<gene>
    <name evidence="8" type="ORF">N864_18085</name>
</gene>
<dbReference type="PANTHER" id="PTHR12592">
    <property type="entry name" value="ATP-DEPENDENT (S)-NAD(P)H-HYDRATE DEHYDRATASE FAMILY MEMBER"/>
    <property type="match status" value="1"/>
</dbReference>
<comment type="caution">
    <text evidence="8">The sequence shown here is derived from an EMBL/GenBank/DDBJ whole genome shotgun (WGS) entry which is preliminary data.</text>
</comment>
<protein>
    <recommendedName>
        <fullName evidence="7">YjeF C-terminal domain-containing protein</fullName>
    </recommendedName>
</protein>
<evidence type="ECO:0000256" key="6">
    <source>
        <dbReference type="SAM" id="MobiDB-lite"/>
    </source>
</evidence>
<dbReference type="GO" id="GO:0052856">
    <property type="term" value="F:NAD(P)HX epimerase activity"/>
    <property type="evidence" value="ECO:0007669"/>
    <property type="project" value="TreeGrafter"/>
</dbReference>
<dbReference type="GO" id="GO:0110051">
    <property type="term" value="P:metabolite repair"/>
    <property type="evidence" value="ECO:0007669"/>
    <property type="project" value="TreeGrafter"/>
</dbReference>
<accession>W9GCA4</accession>
<organism evidence="8 9">
    <name type="scientific">Intrasporangium chromatireducens Q5-1</name>
    <dbReference type="NCBI Taxonomy" id="584657"/>
    <lineage>
        <taxon>Bacteria</taxon>
        <taxon>Bacillati</taxon>
        <taxon>Actinomycetota</taxon>
        <taxon>Actinomycetes</taxon>
        <taxon>Micrococcales</taxon>
        <taxon>Intrasporangiaceae</taxon>
        <taxon>Intrasporangium</taxon>
    </lineage>
</organism>
<keyword evidence="4" id="KW-0520">NAD</keyword>
<evidence type="ECO:0000256" key="3">
    <source>
        <dbReference type="ARBA" id="ARBA00022857"/>
    </source>
</evidence>
<sequence length="231" mass="23132">EATNRREATNSREASSGPDEQLRVAREALASDLPVVVDAGGLDLIDGPRSAPTLLTPHAGEAARLLTRLLTDPPDGLTGRTDVGSGDGASTGEPVRAQVDPATRPWAGVTGEVSREQVEADPVGAVRRIAELTGATVLLKGSTTLVAAADGPVRSQADAPAWLATAGAGDVLAGLLGTLLAAGLDPLDAGSLGALVHGLAAERASAGGPVRALRVAHAIPSAVRELLARGI</sequence>
<keyword evidence="1" id="KW-0547">Nucleotide-binding</keyword>
<dbReference type="PANTHER" id="PTHR12592:SF0">
    <property type="entry name" value="ATP-DEPENDENT (S)-NAD(P)H-HYDRATE DEHYDRATASE"/>
    <property type="match status" value="1"/>
</dbReference>
<evidence type="ECO:0000259" key="7">
    <source>
        <dbReference type="PROSITE" id="PS51383"/>
    </source>
</evidence>
<dbReference type="GO" id="GO:0052855">
    <property type="term" value="F:ADP-dependent NAD(P)H-hydrate dehydratase activity"/>
    <property type="evidence" value="ECO:0007669"/>
    <property type="project" value="TreeGrafter"/>
</dbReference>
<keyword evidence="5" id="KW-0456">Lyase</keyword>